<protein>
    <submittedName>
        <fullName evidence="1">Glycosyltransferase sugar-binding region containing DXD motif-containing protein</fullName>
    </submittedName>
</protein>
<evidence type="ECO:0000313" key="1">
    <source>
        <dbReference type="EMBL" id="SMO67857.1"/>
    </source>
</evidence>
<keyword evidence="2" id="KW-1185">Reference proteome</keyword>
<name>A0A521D816_9FLAO</name>
<dbReference type="GO" id="GO:0006487">
    <property type="term" value="P:protein N-linked glycosylation"/>
    <property type="evidence" value="ECO:0007669"/>
    <property type="project" value="TreeGrafter"/>
</dbReference>
<dbReference type="SUPFAM" id="SSF53448">
    <property type="entry name" value="Nucleotide-diphospho-sugar transferases"/>
    <property type="match status" value="1"/>
</dbReference>
<dbReference type="InterPro" id="IPR039367">
    <property type="entry name" value="Och1-like"/>
</dbReference>
<dbReference type="Proteomes" id="UP000316916">
    <property type="component" value="Unassembled WGS sequence"/>
</dbReference>
<dbReference type="PANTHER" id="PTHR31834:SF1">
    <property type="entry name" value="INITIATION-SPECIFIC ALPHA-1,6-MANNOSYLTRANSFERASE"/>
    <property type="match status" value="1"/>
</dbReference>
<dbReference type="Pfam" id="PF04488">
    <property type="entry name" value="Gly_transf_sug"/>
    <property type="match status" value="1"/>
</dbReference>
<dbReference type="InterPro" id="IPR029044">
    <property type="entry name" value="Nucleotide-diphossugar_trans"/>
</dbReference>
<accession>A0A521D816</accession>
<dbReference type="EMBL" id="FXTC01000004">
    <property type="protein sequence ID" value="SMO67857.1"/>
    <property type="molecule type" value="Genomic_DNA"/>
</dbReference>
<proteinExistence type="predicted"/>
<gene>
    <name evidence="1" type="ORF">SAMN06265171_104348</name>
</gene>
<organism evidence="1 2">
    <name type="scientific">Chryseobacterium rhizoplanae</name>
    <dbReference type="NCBI Taxonomy" id="1609531"/>
    <lineage>
        <taxon>Bacteria</taxon>
        <taxon>Pseudomonadati</taxon>
        <taxon>Bacteroidota</taxon>
        <taxon>Flavobacteriia</taxon>
        <taxon>Flavobacteriales</taxon>
        <taxon>Weeksellaceae</taxon>
        <taxon>Chryseobacterium group</taxon>
        <taxon>Chryseobacterium</taxon>
    </lineage>
</organism>
<dbReference type="Gene3D" id="3.90.550.20">
    <property type="match status" value="1"/>
</dbReference>
<evidence type="ECO:0000313" key="2">
    <source>
        <dbReference type="Proteomes" id="UP000316916"/>
    </source>
</evidence>
<dbReference type="GO" id="GO:0000009">
    <property type="term" value="F:alpha-1,6-mannosyltransferase activity"/>
    <property type="evidence" value="ECO:0007669"/>
    <property type="project" value="InterPro"/>
</dbReference>
<dbReference type="PANTHER" id="PTHR31834">
    <property type="entry name" value="INITIATION-SPECIFIC ALPHA-1,6-MANNOSYLTRANSFERASE"/>
    <property type="match status" value="1"/>
</dbReference>
<reference evidence="1 2" key="1">
    <citation type="submission" date="2017-05" db="EMBL/GenBank/DDBJ databases">
        <authorList>
            <person name="Varghese N."/>
            <person name="Submissions S."/>
        </authorList>
    </citation>
    <scope>NUCLEOTIDE SEQUENCE [LARGE SCALE GENOMIC DNA]</scope>
    <source>
        <strain evidence="1 2">DSM 29371</strain>
    </source>
</reference>
<dbReference type="InterPro" id="IPR007577">
    <property type="entry name" value="GlycoTrfase_DXD_sugar-bd_CS"/>
</dbReference>
<keyword evidence="1" id="KW-0808">Transferase</keyword>
<dbReference type="AlphaFoldDB" id="A0A521D816"/>
<sequence length="239" mass="28884">MQMTCENDFGILNIRIYQKKNMPVPKQIFQTFITKKLPLITRYHIWNMKRKNPEYKYYFYDDQDIENFLEEEFPPQYIETYRKLRIGAAKADFFRYAVLYKKGGVYLDVDSSIIKPFKKLIKDNDEAVISVERHENLYVQWALIFNKNHPFLKKTLELMMDNINSHRYPHDIHSTTGPTVFSNGIRQSLAENPTIPFTLFDGIEFRGYLKFKYKLGKFFLYKTRSKHWKQMQKHEEIIF</sequence>